<evidence type="ECO:0008006" key="4">
    <source>
        <dbReference type="Google" id="ProtNLM"/>
    </source>
</evidence>
<feature type="chain" id="PRO_5043419023" description="Protein G12" evidence="1">
    <location>
        <begin position="32"/>
        <end position="431"/>
    </location>
</feature>
<name>A0AAW2FP90_9HYME</name>
<keyword evidence="1" id="KW-0732">Signal</keyword>
<evidence type="ECO:0000313" key="2">
    <source>
        <dbReference type="EMBL" id="KAL0116914.1"/>
    </source>
</evidence>
<feature type="signal peptide" evidence="1">
    <location>
        <begin position="1"/>
        <end position="31"/>
    </location>
</feature>
<dbReference type="Pfam" id="PF06757">
    <property type="entry name" value="Ins_allergen_rp"/>
    <property type="match status" value="2"/>
</dbReference>
<dbReference type="PANTHER" id="PTHR21163:SF1">
    <property type="entry name" value="PROTEIN G12"/>
    <property type="match status" value="1"/>
</dbReference>
<dbReference type="InterPro" id="IPR010629">
    <property type="entry name" value="Ins_allergen"/>
</dbReference>
<gene>
    <name evidence="2" type="ORF">PUN28_010055</name>
</gene>
<reference evidence="2 3" key="1">
    <citation type="submission" date="2023-03" db="EMBL/GenBank/DDBJ databases">
        <title>High recombination rates correlate with genetic variation in Cardiocondyla obscurior ants.</title>
        <authorList>
            <person name="Errbii M."/>
        </authorList>
    </citation>
    <scope>NUCLEOTIDE SEQUENCE [LARGE SCALE GENOMIC DNA]</scope>
    <source>
        <strain evidence="2">Alpha-2009</strain>
        <tissue evidence="2">Whole body</tissue>
    </source>
</reference>
<dbReference type="PANTHER" id="PTHR21163">
    <property type="entry name" value="PROTEIN G12"/>
    <property type="match status" value="1"/>
</dbReference>
<proteinExistence type="predicted"/>
<organism evidence="2 3">
    <name type="scientific">Cardiocondyla obscurior</name>
    <dbReference type="NCBI Taxonomy" id="286306"/>
    <lineage>
        <taxon>Eukaryota</taxon>
        <taxon>Metazoa</taxon>
        <taxon>Ecdysozoa</taxon>
        <taxon>Arthropoda</taxon>
        <taxon>Hexapoda</taxon>
        <taxon>Insecta</taxon>
        <taxon>Pterygota</taxon>
        <taxon>Neoptera</taxon>
        <taxon>Endopterygota</taxon>
        <taxon>Hymenoptera</taxon>
        <taxon>Apocrita</taxon>
        <taxon>Aculeata</taxon>
        <taxon>Formicoidea</taxon>
        <taxon>Formicidae</taxon>
        <taxon>Myrmicinae</taxon>
        <taxon>Cardiocondyla</taxon>
    </lineage>
</organism>
<dbReference type="Proteomes" id="UP001430953">
    <property type="component" value="Unassembled WGS sequence"/>
</dbReference>
<accession>A0AAW2FP90</accession>
<evidence type="ECO:0000256" key="1">
    <source>
        <dbReference type="SAM" id="SignalP"/>
    </source>
</evidence>
<comment type="caution">
    <text evidence="2">The sequence shown here is derived from an EMBL/GenBank/DDBJ whole genome shotgun (WGS) entry which is preliminary data.</text>
</comment>
<sequence>MRILLRSSTAVTMKFTLILAAVLAVSWLGQAQPILDSSTLREDVRDFLTLIPSEEINEILTDYITGDSEVRSIFNYLLSSPVLPDLMMGVEAIPEVINLMNYLQKREIDIYSVVNKIHKILGIDELVPPSYFAAKKRTGGVAGLFEDIKKVIPFAKFIRTYVQKMKTSPAFVDFVNQLKSDSFQQLVNKLYQVESFQIIVNGLKSRGVNTQIVADIMYIVLGITVPNGVSVYQKRTLNEELTDFVELIPEDKFSEVVIKYVIENEEVGNAFMYILTPEFQSILHDVEALEEYQALMIYFENAGLKVIDSRESLHKAIGKKDYMQPKVEIIFKSEIGMQVGSGIKALLADLYDLLPLDEINALYNQKMQNSKVFSDFVKKLESLEFKKLLRNLSESQTYKNFILITNKQGLELEEIAKFVYKIFGFKIPYIN</sequence>
<dbReference type="EMBL" id="JADYXP020000009">
    <property type="protein sequence ID" value="KAL0116914.1"/>
    <property type="molecule type" value="Genomic_DNA"/>
</dbReference>
<dbReference type="AlphaFoldDB" id="A0AAW2FP90"/>
<protein>
    <recommendedName>
        <fullName evidence="4">Protein G12</fullName>
    </recommendedName>
</protein>
<keyword evidence="3" id="KW-1185">Reference proteome</keyword>
<evidence type="ECO:0000313" key="3">
    <source>
        <dbReference type="Proteomes" id="UP001430953"/>
    </source>
</evidence>